<evidence type="ECO:0000256" key="4">
    <source>
        <dbReference type="ARBA" id="ARBA00023125"/>
    </source>
</evidence>
<evidence type="ECO:0000256" key="6">
    <source>
        <dbReference type="RuleBase" id="RU003422"/>
    </source>
</evidence>
<dbReference type="InterPro" id="IPR020587">
    <property type="entry name" value="RecA_monomer-monomer_interface"/>
</dbReference>
<dbReference type="Proteomes" id="UP000243499">
    <property type="component" value="Chromosome 8"/>
</dbReference>
<gene>
    <name evidence="11" type="ORF">PAHAL_8G083900</name>
</gene>
<dbReference type="InterPro" id="IPR049261">
    <property type="entry name" value="RecA-like_C"/>
</dbReference>
<dbReference type="Gene3D" id="3.40.50.300">
    <property type="entry name" value="P-loop containing nucleotide triphosphate hydrolases"/>
    <property type="match status" value="2"/>
</dbReference>
<feature type="region of interest" description="Disordered" evidence="8">
    <location>
        <begin position="352"/>
        <end position="383"/>
    </location>
</feature>
<evidence type="ECO:0008006" key="12">
    <source>
        <dbReference type="Google" id="ProtNLM"/>
    </source>
</evidence>
<feature type="compositionally biased region" description="Acidic residues" evidence="8">
    <location>
        <begin position="373"/>
        <end position="383"/>
    </location>
</feature>
<feature type="domain" description="RecA family profile 2" evidence="10">
    <location>
        <begin position="244"/>
        <end position="293"/>
    </location>
</feature>
<evidence type="ECO:0000313" key="11">
    <source>
        <dbReference type="EMBL" id="PAN42210.1"/>
    </source>
</evidence>
<evidence type="ECO:0000256" key="7">
    <source>
        <dbReference type="RuleBase" id="RU004527"/>
    </source>
</evidence>
<dbReference type="PROSITE" id="PS50162">
    <property type="entry name" value="RECA_2"/>
    <property type="match status" value="1"/>
</dbReference>
<dbReference type="InterPro" id="IPR027417">
    <property type="entry name" value="P-loop_NTPase"/>
</dbReference>
<dbReference type="GO" id="GO:0005524">
    <property type="term" value="F:ATP binding"/>
    <property type="evidence" value="ECO:0007669"/>
    <property type="project" value="UniProtKB-KW"/>
</dbReference>
<keyword evidence="4 7" id="KW-0238">DNA-binding</keyword>
<dbReference type="InterPro" id="IPR003593">
    <property type="entry name" value="AAA+_ATPase"/>
</dbReference>
<feature type="domain" description="RecA family profile 1" evidence="9">
    <location>
        <begin position="98"/>
        <end position="257"/>
    </location>
</feature>
<evidence type="ECO:0000256" key="1">
    <source>
        <dbReference type="ARBA" id="ARBA00009391"/>
    </source>
</evidence>
<dbReference type="AlphaFoldDB" id="A0A2S3IDS3"/>
<keyword evidence="2 6" id="KW-0547">Nucleotide-binding</keyword>
<evidence type="ECO:0000259" key="10">
    <source>
        <dbReference type="PROSITE" id="PS50163"/>
    </source>
</evidence>
<dbReference type="InterPro" id="IPR049428">
    <property type="entry name" value="RecA-like_N"/>
</dbReference>
<reference evidence="11" key="1">
    <citation type="submission" date="2018-04" db="EMBL/GenBank/DDBJ databases">
        <title>WGS assembly of Panicum hallii.</title>
        <authorList>
            <person name="Lovell J."/>
            <person name="Jenkins J."/>
            <person name="Lowry D."/>
            <person name="Mamidi S."/>
            <person name="Sreedasyam A."/>
            <person name="Weng X."/>
            <person name="Barry K."/>
            <person name="Bonette J."/>
            <person name="Campitelli B."/>
            <person name="Daum C."/>
            <person name="Gordon S."/>
            <person name="Gould B."/>
            <person name="Lipzen A."/>
            <person name="Macqueen A."/>
            <person name="Palacio-Mejia J."/>
            <person name="Plott C."/>
            <person name="Shakirov E."/>
            <person name="Shu S."/>
            <person name="Yoshinaga Y."/>
            <person name="Zane M."/>
            <person name="Rokhsar D."/>
            <person name="Grimwood J."/>
            <person name="Schmutz J."/>
            <person name="Juenger T."/>
        </authorList>
    </citation>
    <scope>NUCLEOTIDE SEQUENCE [LARGE SCALE GENOMIC DNA]</scope>
    <source>
        <strain evidence="11">FIL2</strain>
    </source>
</reference>
<evidence type="ECO:0000256" key="3">
    <source>
        <dbReference type="ARBA" id="ARBA00022840"/>
    </source>
</evidence>
<dbReference type="SUPFAM" id="SSF54752">
    <property type="entry name" value="RecA protein, C-terminal domain"/>
    <property type="match status" value="1"/>
</dbReference>
<organism evidence="11">
    <name type="scientific">Panicum hallii</name>
    <dbReference type="NCBI Taxonomy" id="206008"/>
    <lineage>
        <taxon>Eukaryota</taxon>
        <taxon>Viridiplantae</taxon>
        <taxon>Streptophyta</taxon>
        <taxon>Embryophyta</taxon>
        <taxon>Tracheophyta</taxon>
        <taxon>Spermatophyta</taxon>
        <taxon>Magnoliopsida</taxon>
        <taxon>Liliopsida</taxon>
        <taxon>Poales</taxon>
        <taxon>Poaceae</taxon>
        <taxon>PACMAD clade</taxon>
        <taxon>Panicoideae</taxon>
        <taxon>Panicodae</taxon>
        <taxon>Paniceae</taxon>
        <taxon>Panicinae</taxon>
        <taxon>Panicum</taxon>
        <taxon>Panicum sect. Panicum</taxon>
    </lineage>
</organism>
<feature type="compositionally biased region" description="Basic and acidic residues" evidence="8">
    <location>
        <begin position="352"/>
        <end position="361"/>
    </location>
</feature>
<protein>
    <recommendedName>
        <fullName evidence="12">RecA family profile 1 domain-containing protein</fullName>
    </recommendedName>
</protein>
<dbReference type="Pfam" id="PF00154">
    <property type="entry name" value="RecA_N"/>
    <property type="match status" value="1"/>
</dbReference>
<dbReference type="InterPro" id="IPR013765">
    <property type="entry name" value="DNA_recomb/repair_RecA"/>
</dbReference>
<dbReference type="PRINTS" id="PR00142">
    <property type="entry name" value="RECA"/>
</dbReference>
<sequence length="383" mass="41758">MPRVLRRGQALLRRLLSARSPSSASSALECCNQNVSYTVQLRSLSAEGREQSKAEEHDYGDKNIKQNDFALQQALDQITSAFGEDSIMWLNHAYGRKEVPVISTGSFALDTALGIGGLPKGRVVEIYGPEASGKTTLALHVIAEAQKSGGNCAFIDAEHALDPALAESIGVKAEHMLLSQPDCGEQALGLADILIRSGSIDVVVVDSVAALVPKTELDGEMGDAHVALQARLMSQALRKLSHSLSRSRTILLFINQAIGAQIQVKIVKNKHAPPFKTVQLELEFGKGLSRESELIELGCKHKFITKSGVFYHMNGQTFQGKDVIKRYLAENGDVQEDLMTMLREKIMQNESQLDRHEEGVNLDKNASEIAAATDEEVNDELEA</sequence>
<dbReference type="GO" id="GO:0006310">
    <property type="term" value="P:DNA recombination"/>
    <property type="evidence" value="ECO:0007669"/>
    <property type="project" value="UniProtKB-KW"/>
</dbReference>
<dbReference type="GO" id="GO:0003697">
    <property type="term" value="F:single-stranded DNA binding"/>
    <property type="evidence" value="ECO:0007669"/>
    <property type="project" value="InterPro"/>
</dbReference>
<name>A0A2S3IDS3_9POAL</name>
<evidence type="ECO:0000256" key="8">
    <source>
        <dbReference type="SAM" id="MobiDB-lite"/>
    </source>
</evidence>
<dbReference type="Gramene" id="PAN42210">
    <property type="protein sequence ID" value="PAN42210"/>
    <property type="gene ID" value="PAHAL_8G083900"/>
</dbReference>
<dbReference type="SUPFAM" id="SSF52540">
    <property type="entry name" value="P-loop containing nucleoside triphosphate hydrolases"/>
    <property type="match status" value="1"/>
</dbReference>
<evidence type="ECO:0000259" key="9">
    <source>
        <dbReference type="PROSITE" id="PS50162"/>
    </source>
</evidence>
<evidence type="ECO:0000256" key="5">
    <source>
        <dbReference type="ARBA" id="ARBA00023172"/>
    </source>
</evidence>
<dbReference type="InterPro" id="IPR023400">
    <property type="entry name" value="RecA_C_sf"/>
</dbReference>
<dbReference type="PANTHER" id="PTHR45900:SF11">
    <property type="entry name" value="OS11G0302700 PROTEIN"/>
    <property type="match status" value="1"/>
</dbReference>
<dbReference type="PANTHER" id="PTHR45900">
    <property type="entry name" value="RECA"/>
    <property type="match status" value="1"/>
</dbReference>
<dbReference type="EMBL" id="CM008053">
    <property type="protein sequence ID" value="PAN42210.1"/>
    <property type="molecule type" value="Genomic_DNA"/>
</dbReference>
<dbReference type="SMART" id="SM00382">
    <property type="entry name" value="AAA"/>
    <property type="match status" value="1"/>
</dbReference>
<dbReference type="InterPro" id="IPR020588">
    <property type="entry name" value="RecA_ATP-bd"/>
</dbReference>
<keyword evidence="5 7" id="KW-0233">DNA recombination</keyword>
<keyword evidence="7" id="KW-0227">DNA damage</keyword>
<dbReference type="GO" id="GO:0140664">
    <property type="term" value="F:ATP-dependent DNA damage sensor activity"/>
    <property type="evidence" value="ECO:0007669"/>
    <property type="project" value="InterPro"/>
</dbReference>
<accession>A0A2S3IDS3</accession>
<comment type="similarity">
    <text evidence="1 6">Belongs to the RecA family.</text>
</comment>
<dbReference type="PROSITE" id="PS50163">
    <property type="entry name" value="RECA_3"/>
    <property type="match status" value="1"/>
</dbReference>
<keyword evidence="3 6" id="KW-0067">ATP-binding</keyword>
<dbReference type="GO" id="GO:0006281">
    <property type="term" value="P:DNA repair"/>
    <property type="evidence" value="ECO:0007669"/>
    <property type="project" value="InterPro"/>
</dbReference>
<proteinExistence type="inferred from homology"/>
<evidence type="ECO:0000256" key="2">
    <source>
        <dbReference type="ARBA" id="ARBA00022741"/>
    </source>
</evidence>
<dbReference type="Pfam" id="PF21096">
    <property type="entry name" value="RecA_C"/>
    <property type="match status" value="1"/>
</dbReference>